<evidence type="ECO:0000256" key="1">
    <source>
        <dbReference type="ARBA" id="ARBA00004952"/>
    </source>
</evidence>
<feature type="domain" description="Nicotinate phosphoribosyltransferase N-terminal" evidence="11">
    <location>
        <begin position="15"/>
        <end position="138"/>
    </location>
</feature>
<dbReference type="Gene3D" id="3.20.140.10">
    <property type="entry name" value="nicotinate phosphoribosyltransferase"/>
    <property type="match status" value="1"/>
</dbReference>
<feature type="domain" description="Nicotinate/nicotinamide phosphoribosyltransferase" evidence="10">
    <location>
        <begin position="172"/>
        <end position="407"/>
    </location>
</feature>
<dbReference type="InterPro" id="IPR007229">
    <property type="entry name" value="Nic_PRibTrfase-Fam"/>
</dbReference>
<gene>
    <name evidence="12" type="ORF">NADFUDRAFT_49834</name>
</gene>
<dbReference type="HAMAP" id="MF_00570">
    <property type="entry name" value="NAPRTase"/>
    <property type="match status" value="1"/>
</dbReference>
<dbReference type="PANTHER" id="PTHR11098">
    <property type="entry name" value="NICOTINATE PHOSPHORIBOSYLTRANSFERASE"/>
    <property type="match status" value="1"/>
</dbReference>
<dbReference type="Pfam" id="PF17767">
    <property type="entry name" value="NAPRTase_N"/>
    <property type="match status" value="1"/>
</dbReference>
<keyword evidence="6 9" id="KW-0662">Pyridine nucleotide biosynthesis</keyword>
<comment type="function">
    <text evidence="9">Catalyzes the synthesis of beta-nicotinate D-ribonucleotide from nicotinate and 5-phospho-D-ribose 1-phosphate at the expense of ATP.</text>
</comment>
<evidence type="ECO:0000256" key="5">
    <source>
        <dbReference type="ARBA" id="ARBA00022598"/>
    </source>
</evidence>
<dbReference type="Proteomes" id="UP000095009">
    <property type="component" value="Unassembled WGS sequence"/>
</dbReference>
<dbReference type="InterPro" id="IPR041525">
    <property type="entry name" value="N/Namide_PRibTrfase"/>
</dbReference>
<dbReference type="InterPro" id="IPR040727">
    <property type="entry name" value="NAPRTase_N"/>
</dbReference>
<dbReference type="Pfam" id="PF04095">
    <property type="entry name" value="NAPRTase"/>
    <property type="match status" value="1"/>
</dbReference>
<evidence type="ECO:0000313" key="12">
    <source>
        <dbReference type="EMBL" id="ODQ67403.1"/>
    </source>
</evidence>
<comment type="catalytic activity">
    <reaction evidence="8 9">
        <text>5-phospho-alpha-D-ribose 1-diphosphate + nicotinate + ATP + H2O = nicotinate beta-D-ribonucleotide + ADP + phosphate + diphosphate</text>
        <dbReference type="Rhea" id="RHEA:36163"/>
        <dbReference type="ChEBI" id="CHEBI:15377"/>
        <dbReference type="ChEBI" id="CHEBI:30616"/>
        <dbReference type="ChEBI" id="CHEBI:32544"/>
        <dbReference type="ChEBI" id="CHEBI:33019"/>
        <dbReference type="ChEBI" id="CHEBI:43474"/>
        <dbReference type="ChEBI" id="CHEBI:57502"/>
        <dbReference type="ChEBI" id="CHEBI:58017"/>
        <dbReference type="ChEBI" id="CHEBI:456216"/>
        <dbReference type="EC" id="6.3.4.21"/>
    </reaction>
</comment>
<evidence type="ECO:0000313" key="13">
    <source>
        <dbReference type="Proteomes" id="UP000095009"/>
    </source>
</evidence>
<evidence type="ECO:0000256" key="9">
    <source>
        <dbReference type="RuleBase" id="RU003838"/>
    </source>
</evidence>
<keyword evidence="5 9" id="KW-0436">Ligase</keyword>
<evidence type="ECO:0000256" key="3">
    <source>
        <dbReference type="ARBA" id="ARBA00013236"/>
    </source>
</evidence>
<dbReference type="OrthoDB" id="193380at2759"/>
<evidence type="ECO:0000256" key="4">
    <source>
        <dbReference type="ARBA" id="ARBA00022553"/>
    </source>
</evidence>
<dbReference type="AlphaFoldDB" id="A0A1E3PPP3"/>
<comment type="similarity">
    <text evidence="2 9">Belongs to the NAPRTase family.</text>
</comment>
<sequence length="425" mass="48390">MTLNSEYSPVIVSLLDTDLYKLTMQAVVFDHFRDANVSYAFKNRSPEKKLNKKAVEWLQFQINSLKNLRYSSDEIEFLQSQVPFFHKDFIDYLRKFKVDPEHQVSLSYDEIEQEINIAIEGPWIETIIYEIPILALVSEAYFKFVDTQWSYDEQFELASHKCEQLIAAGCPFSEFGTRRRRSYLTQDTVIKGIIAAAKNSPNSALFTGTSNVHFARNYGLKPTGTVAHEWMMGVAASTNDYLNANRLAMELWLKTVGNSNAGVALTDTFGTDAFLKDFIPPFSDIYAGVRQDSGDPEEYTEKIGQHYRKLGYPAGSKLIIYSDSLNIERCIQYKAVAERNGLRAAFGVGTFFTNDFYNISDNSIKSTPMNIVIKLSSLNGKPAIKISDNLGKNMGDPETVFRVKKELGYIDRSWKDGDELHRWDK</sequence>
<dbReference type="SUPFAM" id="SSF51690">
    <property type="entry name" value="Nicotinate/Quinolinate PRTase C-terminal domain-like"/>
    <property type="match status" value="1"/>
</dbReference>
<dbReference type="EC" id="6.3.4.21" evidence="3 9"/>
<keyword evidence="7 12" id="KW-0808">Transferase</keyword>
<organism evidence="12 13">
    <name type="scientific">Nadsonia fulvescens var. elongata DSM 6958</name>
    <dbReference type="NCBI Taxonomy" id="857566"/>
    <lineage>
        <taxon>Eukaryota</taxon>
        <taxon>Fungi</taxon>
        <taxon>Dikarya</taxon>
        <taxon>Ascomycota</taxon>
        <taxon>Saccharomycotina</taxon>
        <taxon>Dipodascomycetes</taxon>
        <taxon>Dipodascales</taxon>
        <taxon>Dipodascales incertae sedis</taxon>
        <taxon>Nadsonia</taxon>
    </lineage>
</organism>
<dbReference type="NCBIfam" id="NF003704">
    <property type="entry name" value="PRK05321.1"/>
    <property type="match status" value="1"/>
</dbReference>
<dbReference type="EMBL" id="KV454407">
    <property type="protein sequence ID" value="ODQ67403.1"/>
    <property type="molecule type" value="Genomic_DNA"/>
</dbReference>
<evidence type="ECO:0000256" key="6">
    <source>
        <dbReference type="ARBA" id="ARBA00022642"/>
    </source>
</evidence>
<dbReference type="UniPathway" id="UPA00253">
    <property type="reaction ID" value="UER00457"/>
</dbReference>
<dbReference type="FunFam" id="3.20.140.10:FF:000009">
    <property type="entry name" value="Nicotinate phosphoribosyltransferase"/>
    <property type="match status" value="1"/>
</dbReference>
<evidence type="ECO:0000256" key="8">
    <source>
        <dbReference type="ARBA" id="ARBA00048668"/>
    </source>
</evidence>
<evidence type="ECO:0000259" key="11">
    <source>
        <dbReference type="Pfam" id="PF17767"/>
    </source>
</evidence>
<dbReference type="PANTHER" id="PTHR11098:SF1">
    <property type="entry name" value="NICOTINATE PHOSPHORIBOSYLTRANSFERASE"/>
    <property type="match status" value="1"/>
</dbReference>
<protein>
    <recommendedName>
        <fullName evidence="3 9">Nicotinate phosphoribosyltransferase</fullName>
        <ecNumber evidence="3 9">6.3.4.21</ecNumber>
    </recommendedName>
</protein>
<name>A0A1E3PPP3_9ASCO</name>
<dbReference type="GO" id="GO:0016757">
    <property type="term" value="F:glycosyltransferase activity"/>
    <property type="evidence" value="ECO:0007669"/>
    <property type="project" value="UniProtKB-KW"/>
</dbReference>
<evidence type="ECO:0000256" key="7">
    <source>
        <dbReference type="ARBA" id="ARBA00022679"/>
    </source>
</evidence>
<evidence type="ECO:0000256" key="2">
    <source>
        <dbReference type="ARBA" id="ARBA00010897"/>
    </source>
</evidence>
<keyword evidence="12" id="KW-0328">Glycosyltransferase</keyword>
<dbReference type="STRING" id="857566.A0A1E3PPP3"/>
<dbReference type="GO" id="GO:0034355">
    <property type="term" value="P:NAD+ biosynthetic process via the salvage pathway"/>
    <property type="evidence" value="ECO:0007669"/>
    <property type="project" value="TreeGrafter"/>
</dbReference>
<dbReference type="PIRSF" id="PIRSF000484">
    <property type="entry name" value="NAPRT"/>
    <property type="match status" value="1"/>
</dbReference>
<dbReference type="InterPro" id="IPR006406">
    <property type="entry name" value="Nic_PRibTrfase"/>
</dbReference>
<comment type="pathway">
    <text evidence="1 9">Cofactor biosynthesis; NAD(+) biosynthesis; nicotinate D-ribonucleotide from nicotinate: step 1/1.</text>
</comment>
<keyword evidence="4" id="KW-0597">Phosphoprotein</keyword>
<comment type="PTM">
    <text evidence="9">Transiently phosphorylated on a His residue during the reaction cycle. Phosphorylation strongly increases the affinity for substrates and increases the rate of nicotinate D-ribonucleotide production. Dephosphorylation regenerates the low-affinity form of the enzyme, leading to product release.</text>
</comment>
<dbReference type="GO" id="GO:0005829">
    <property type="term" value="C:cytosol"/>
    <property type="evidence" value="ECO:0007669"/>
    <property type="project" value="TreeGrafter"/>
</dbReference>
<evidence type="ECO:0000259" key="10">
    <source>
        <dbReference type="Pfam" id="PF04095"/>
    </source>
</evidence>
<accession>A0A1E3PPP3</accession>
<keyword evidence="13" id="KW-1185">Reference proteome</keyword>
<dbReference type="GO" id="GO:0004516">
    <property type="term" value="F:nicotinate phosphoribosyltransferase activity"/>
    <property type="evidence" value="ECO:0007669"/>
    <property type="project" value="UniProtKB-UniRule"/>
</dbReference>
<dbReference type="NCBIfam" id="TIGR01514">
    <property type="entry name" value="NAPRTase"/>
    <property type="match status" value="1"/>
</dbReference>
<proteinExistence type="inferred from homology"/>
<reference evidence="12 13" key="1">
    <citation type="journal article" date="2016" name="Proc. Natl. Acad. Sci. U.S.A.">
        <title>Comparative genomics of biotechnologically important yeasts.</title>
        <authorList>
            <person name="Riley R."/>
            <person name="Haridas S."/>
            <person name="Wolfe K.H."/>
            <person name="Lopes M.R."/>
            <person name="Hittinger C.T."/>
            <person name="Goeker M."/>
            <person name="Salamov A.A."/>
            <person name="Wisecaver J.H."/>
            <person name="Long T.M."/>
            <person name="Calvey C.H."/>
            <person name="Aerts A.L."/>
            <person name="Barry K.W."/>
            <person name="Choi C."/>
            <person name="Clum A."/>
            <person name="Coughlan A.Y."/>
            <person name="Deshpande S."/>
            <person name="Douglass A.P."/>
            <person name="Hanson S.J."/>
            <person name="Klenk H.-P."/>
            <person name="LaButti K.M."/>
            <person name="Lapidus A."/>
            <person name="Lindquist E.A."/>
            <person name="Lipzen A.M."/>
            <person name="Meier-Kolthoff J.P."/>
            <person name="Ohm R.A."/>
            <person name="Otillar R.P."/>
            <person name="Pangilinan J.L."/>
            <person name="Peng Y."/>
            <person name="Rokas A."/>
            <person name="Rosa C.A."/>
            <person name="Scheuner C."/>
            <person name="Sibirny A.A."/>
            <person name="Slot J.C."/>
            <person name="Stielow J.B."/>
            <person name="Sun H."/>
            <person name="Kurtzman C.P."/>
            <person name="Blackwell M."/>
            <person name="Grigoriev I.V."/>
            <person name="Jeffries T.W."/>
        </authorList>
    </citation>
    <scope>NUCLEOTIDE SEQUENCE [LARGE SCALE GENOMIC DNA]</scope>
    <source>
        <strain evidence="12 13">DSM 6958</strain>
    </source>
</reference>
<dbReference type="InterPro" id="IPR036068">
    <property type="entry name" value="Nicotinate_pribotase-like_C"/>
</dbReference>
<dbReference type="SUPFAM" id="SSF54675">
    <property type="entry name" value="Nicotinate/Quinolinate PRTase N-terminal domain-like"/>
    <property type="match status" value="1"/>
</dbReference>